<sequence>MKRHPAEHGTTVIATTTAQEGRWYRLDFIRDTIFTCLTNYGGDAADAWDVSIGGVTWPGGDLMF</sequence>
<accession>A0A0F8YNH0</accession>
<evidence type="ECO:0000313" key="1">
    <source>
        <dbReference type="EMBL" id="KKK82953.1"/>
    </source>
</evidence>
<organism evidence="1">
    <name type="scientific">marine sediment metagenome</name>
    <dbReference type="NCBI Taxonomy" id="412755"/>
    <lineage>
        <taxon>unclassified sequences</taxon>
        <taxon>metagenomes</taxon>
        <taxon>ecological metagenomes</taxon>
    </lineage>
</organism>
<reference evidence="1" key="1">
    <citation type="journal article" date="2015" name="Nature">
        <title>Complex archaea that bridge the gap between prokaryotes and eukaryotes.</title>
        <authorList>
            <person name="Spang A."/>
            <person name="Saw J.H."/>
            <person name="Jorgensen S.L."/>
            <person name="Zaremba-Niedzwiedzka K."/>
            <person name="Martijn J."/>
            <person name="Lind A.E."/>
            <person name="van Eijk R."/>
            <person name="Schleper C."/>
            <person name="Guy L."/>
            <person name="Ettema T.J."/>
        </authorList>
    </citation>
    <scope>NUCLEOTIDE SEQUENCE</scope>
</reference>
<proteinExistence type="predicted"/>
<feature type="non-terminal residue" evidence="1">
    <location>
        <position position="64"/>
    </location>
</feature>
<name>A0A0F8YNH0_9ZZZZ</name>
<dbReference type="AlphaFoldDB" id="A0A0F8YNH0"/>
<dbReference type="EMBL" id="LAZR01052441">
    <property type="protein sequence ID" value="KKK82953.1"/>
    <property type="molecule type" value="Genomic_DNA"/>
</dbReference>
<comment type="caution">
    <text evidence="1">The sequence shown here is derived from an EMBL/GenBank/DDBJ whole genome shotgun (WGS) entry which is preliminary data.</text>
</comment>
<gene>
    <name evidence="1" type="ORF">LCGC14_2798270</name>
</gene>
<protein>
    <submittedName>
        <fullName evidence="1">Uncharacterized protein</fullName>
    </submittedName>
</protein>